<feature type="transmembrane region" description="Helical" evidence="9">
    <location>
        <begin position="231"/>
        <end position="251"/>
    </location>
</feature>
<keyword evidence="5 9" id="KW-0812">Transmembrane</keyword>
<evidence type="ECO:0000313" key="11">
    <source>
        <dbReference type="EMBL" id="KFE53560.1"/>
    </source>
</evidence>
<dbReference type="PROSITE" id="PS50850">
    <property type="entry name" value="MFS"/>
    <property type="match status" value="1"/>
</dbReference>
<keyword evidence="6" id="KW-0769">Symport</keyword>
<feature type="transmembrane region" description="Helical" evidence="9">
    <location>
        <begin position="182"/>
        <end position="201"/>
    </location>
</feature>
<feature type="transmembrane region" description="Helical" evidence="9">
    <location>
        <begin position="20"/>
        <end position="40"/>
    </location>
</feature>
<sequence length="430" mass="45891">MASNTGKGKAIFRVVSGNFLEMFDFMVYGFYATAIAKTFFPTDSAFASLMLSLATFGAGFLMRPLGAIFLGAYIDRHGRKKGLVVTLAMMAMGTVLIACVPGYATLGVAAPLLVLLGRLLQGFSAGVELGGVSVYLAEISTPGRKGFFVSWQSASQQAAVVFAGLLGVALNHWLSPAEMGDWGWRVPFLIGCLIVPVIFVIRRSMEETPEFQARTHRPTLKEVVRSIGQNFGLVIGGMALVIMTTVSFYLITAYTPTFGKNELHLSDLDSLLVTVCVGISNFIWLPVMGALSDRIGRKPLLISATVLAIATAYPALSWLVAHPSFGNLLMVELWLSFLYGSYNGAMVVALTEIMPVEVRTTGFSLAYSLATATFGGFTPAACTYLIHVLDNKAAPGIWLTGAAVLGLLATLVLFRKGGQKLQAPEAVTAG</sequence>
<keyword evidence="3" id="KW-0813">Transport</keyword>
<name>A0A085VDP7_PSESX</name>
<keyword evidence="8 9" id="KW-0472">Membrane</keyword>
<dbReference type="InterPro" id="IPR005829">
    <property type="entry name" value="Sugar_transporter_CS"/>
</dbReference>
<keyword evidence="4" id="KW-1003">Cell membrane</keyword>
<dbReference type="Pfam" id="PF07690">
    <property type="entry name" value="MFS_1"/>
    <property type="match status" value="1"/>
</dbReference>
<feature type="transmembrane region" description="Helical" evidence="9">
    <location>
        <begin position="158"/>
        <end position="176"/>
    </location>
</feature>
<keyword evidence="7 9" id="KW-1133">Transmembrane helix</keyword>
<comment type="subcellular location">
    <subcellularLocation>
        <location evidence="1">Cell membrane</location>
        <topology evidence="1">Multi-pass membrane protein</topology>
    </subcellularLocation>
</comment>
<dbReference type="PANTHER" id="PTHR43528">
    <property type="entry name" value="ALPHA-KETOGLUTARATE PERMEASE"/>
    <property type="match status" value="1"/>
</dbReference>
<dbReference type="SUPFAM" id="SSF103473">
    <property type="entry name" value="MFS general substrate transporter"/>
    <property type="match status" value="1"/>
</dbReference>
<dbReference type="PATRIC" id="fig|317.175.peg.4085"/>
<dbReference type="InterPro" id="IPR036259">
    <property type="entry name" value="MFS_trans_sf"/>
</dbReference>
<feature type="transmembrane region" description="Helical" evidence="9">
    <location>
        <begin position="46"/>
        <end position="70"/>
    </location>
</feature>
<dbReference type="AlphaFoldDB" id="A0A085VDP7"/>
<protein>
    <submittedName>
        <fullName evidence="11">Citrate-proton symporter</fullName>
    </submittedName>
</protein>
<dbReference type="GO" id="GO:0005886">
    <property type="term" value="C:plasma membrane"/>
    <property type="evidence" value="ECO:0007669"/>
    <property type="project" value="UniProtKB-SubCell"/>
</dbReference>
<evidence type="ECO:0000256" key="8">
    <source>
        <dbReference type="ARBA" id="ARBA00023136"/>
    </source>
</evidence>
<evidence type="ECO:0000256" key="1">
    <source>
        <dbReference type="ARBA" id="ARBA00004651"/>
    </source>
</evidence>
<evidence type="ECO:0000256" key="6">
    <source>
        <dbReference type="ARBA" id="ARBA00022847"/>
    </source>
</evidence>
<dbReference type="OrthoDB" id="3690818at2"/>
<dbReference type="FunFam" id="1.20.1250.20:FF:000001">
    <property type="entry name" value="Dicarboxylate MFS transporter"/>
    <property type="match status" value="1"/>
</dbReference>
<feature type="transmembrane region" description="Helical" evidence="9">
    <location>
        <begin position="393"/>
        <end position="414"/>
    </location>
</feature>
<dbReference type="InterPro" id="IPR020846">
    <property type="entry name" value="MFS_dom"/>
</dbReference>
<evidence type="ECO:0000256" key="5">
    <source>
        <dbReference type="ARBA" id="ARBA00022692"/>
    </source>
</evidence>
<feature type="transmembrane region" description="Helical" evidence="9">
    <location>
        <begin position="300"/>
        <end position="321"/>
    </location>
</feature>
<evidence type="ECO:0000256" key="9">
    <source>
        <dbReference type="SAM" id="Phobius"/>
    </source>
</evidence>
<accession>A0A085VDP7</accession>
<feature type="transmembrane region" description="Helical" evidence="9">
    <location>
        <begin position="110"/>
        <end position="137"/>
    </location>
</feature>
<feature type="transmembrane region" description="Helical" evidence="9">
    <location>
        <begin position="333"/>
        <end position="353"/>
    </location>
</feature>
<reference evidence="11 12" key="1">
    <citation type="submission" date="2014-07" db="EMBL/GenBank/DDBJ databases">
        <title>Draft Genome Sequences of Environmental Pseudomonas syringae strains.</title>
        <authorList>
            <person name="Baltrus D.A."/>
            <person name="Berge O."/>
            <person name="Morris C."/>
        </authorList>
    </citation>
    <scope>NUCLEOTIDE SEQUENCE [LARGE SCALE GENOMIC DNA]</scope>
    <source>
        <strain evidence="11 12">GAW0119</strain>
    </source>
</reference>
<feature type="transmembrane region" description="Helical" evidence="9">
    <location>
        <begin position="271"/>
        <end position="291"/>
    </location>
</feature>
<dbReference type="Proteomes" id="UP000028631">
    <property type="component" value="Unassembled WGS sequence"/>
</dbReference>
<dbReference type="NCBIfam" id="NF011656">
    <property type="entry name" value="PRK15075.1"/>
    <property type="match status" value="1"/>
</dbReference>
<evidence type="ECO:0000256" key="3">
    <source>
        <dbReference type="ARBA" id="ARBA00022448"/>
    </source>
</evidence>
<dbReference type="PANTHER" id="PTHR43528:SF6">
    <property type="entry name" value="CITRATE-PROTON SYMPORTER"/>
    <property type="match status" value="1"/>
</dbReference>
<keyword evidence="12" id="KW-1185">Reference proteome</keyword>
<feature type="transmembrane region" description="Helical" evidence="9">
    <location>
        <begin position="365"/>
        <end position="387"/>
    </location>
</feature>
<evidence type="ECO:0000256" key="2">
    <source>
        <dbReference type="ARBA" id="ARBA00008240"/>
    </source>
</evidence>
<evidence type="ECO:0000313" key="12">
    <source>
        <dbReference type="Proteomes" id="UP000028631"/>
    </source>
</evidence>
<dbReference type="EMBL" id="JPQU01000056">
    <property type="protein sequence ID" value="KFE53560.1"/>
    <property type="molecule type" value="Genomic_DNA"/>
</dbReference>
<comment type="caution">
    <text evidence="11">The sequence shown here is derived from an EMBL/GenBank/DDBJ whole genome shotgun (WGS) entry which is preliminary data.</text>
</comment>
<evidence type="ECO:0000259" key="10">
    <source>
        <dbReference type="PROSITE" id="PS50850"/>
    </source>
</evidence>
<dbReference type="InterPro" id="IPR051084">
    <property type="entry name" value="H+-coupled_symporters"/>
</dbReference>
<proteinExistence type="inferred from homology"/>
<evidence type="ECO:0000256" key="4">
    <source>
        <dbReference type="ARBA" id="ARBA00022475"/>
    </source>
</evidence>
<comment type="similarity">
    <text evidence="2">Belongs to the major facilitator superfamily. Metabolite:H+ Symporter (MHS) family (TC 2.A.1.6) family.</text>
</comment>
<feature type="domain" description="Major facilitator superfamily (MFS) profile" evidence="10">
    <location>
        <begin position="10"/>
        <end position="418"/>
    </location>
</feature>
<dbReference type="InterPro" id="IPR011701">
    <property type="entry name" value="MFS"/>
</dbReference>
<dbReference type="PROSITE" id="PS00217">
    <property type="entry name" value="SUGAR_TRANSPORT_2"/>
    <property type="match status" value="1"/>
</dbReference>
<feature type="transmembrane region" description="Helical" evidence="9">
    <location>
        <begin position="82"/>
        <end position="104"/>
    </location>
</feature>
<dbReference type="GO" id="GO:0015293">
    <property type="term" value="F:symporter activity"/>
    <property type="evidence" value="ECO:0007669"/>
    <property type="project" value="UniProtKB-KW"/>
</dbReference>
<evidence type="ECO:0000256" key="7">
    <source>
        <dbReference type="ARBA" id="ARBA00022989"/>
    </source>
</evidence>
<gene>
    <name evidence="11" type="ORF">IV01_19595</name>
</gene>
<dbReference type="PROSITE" id="PS00216">
    <property type="entry name" value="SUGAR_TRANSPORT_1"/>
    <property type="match status" value="1"/>
</dbReference>
<dbReference type="Gene3D" id="1.20.1250.20">
    <property type="entry name" value="MFS general substrate transporter like domains"/>
    <property type="match status" value="2"/>
</dbReference>
<organism evidence="11 12">
    <name type="scientific">Pseudomonas syringae</name>
    <dbReference type="NCBI Taxonomy" id="317"/>
    <lineage>
        <taxon>Bacteria</taxon>
        <taxon>Pseudomonadati</taxon>
        <taxon>Pseudomonadota</taxon>
        <taxon>Gammaproteobacteria</taxon>
        <taxon>Pseudomonadales</taxon>
        <taxon>Pseudomonadaceae</taxon>
        <taxon>Pseudomonas</taxon>
    </lineage>
</organism>
<dbReference type="RefSeq" id="WP_032630402.1">
    <property type="nucleotide sequence ID" value="NZ_JPQU01000056.1"/>
</dbReference>